<proteinExistence type="inferred from homology"/>
<dbReference type="Gene3D" id="3.20.20.10">
    <property type="entry name" value="Alanine racemase"/>
    <property type="match status" value="1"/>
</dbReference>
<evidence type="ECO:0000256" key="1">
    <source>
        <dbReference type="ARBA" id="ARBA00022898"/>
    </source>
</evidence>
<protein>
    <recommendedName>
        <fullName evidence="2">Pyridoxal phosphate homeostasis protein</fullName>
        <shortName evidence="2">PLP homeostasis protein</shortName>
    </recommendedName>
</protein>
<dbReference type="InterPro" id="IPR011078">
    <property type="entry name" value="PyrdxlP_homeostasis"/>
</dbReference>
<dbReference type="HAMAP" id="MF_02087">
    <property type="entry name" value="PLP_homeostasis"/>
    <property type="match status" value="1"/>
</dbReference>
<dbReference type="CDD" id="cd00635">
    <property type="entry name" value="PLPDE_III_YBL036c_like"/>
    <property type="match status" value="1"/>
</dbReference>
<dbReference type="InterPro" id="IPR001608">
    <property type="entry name" value="Ala_racemase_N"/>
</dbReference>
<dbReference type="KEGG" id="gbc:GbCGDNIH3_2343"/>
<dbReference type="PANTHER" id="PTHR10146:SF14">
    <property type="entry name" value="PYRIDOXAL PHOSPHATE HOMEOSTASIS PROTEIN"/>
    <property type="match status" value="1"/>
</dbReference>
<dbReference type="NCBIfam" id="TIGR00044">
    <property type="entry name" value="YggS family pyridoxal phosphate-dependent enzyme"/>
    <property type="match status" value="1"/>
</dbReference>
<evidence type="ECO:0000256" key="3">
    <source>
        <dbReference type="RuleBase" id="RU004514"/>
    </source>
</evidence>
<dbReference type="InterPro" id="IPR029066">
    <property type="entry name" value="PLP-binding_barrel"/>
</dbReference>
<dbReference type="FunFam" id="3.20.20.10:FF:000018">
    <property type="entry name" value="Pyridoxal phosphate homeostasis protein"/>
    <property type="match status" value="1"/>
</dbReference>
<organism evidence="5 6">
    <name type="scientific">Granulibacter bethesdensis</name>
    <dbReference type="NCBI Taxonomy" id="364410"/>
    <lineage>
        <taxon>Bacteria</taxon>
        <taxon>Pseudomonadati</taxon>
        <taxon>Pseudomonadota</taxon>
        <taxon>Alphaproteobacteria</taxon>
        <taxon>Acetobacterales</taxon>
        <taxon>Acetobacteraceae</taxon>
        <taxon>Granulibacter</taxon>
    </lineage>
</organism>
<dbReference type="Pfam" id="PF01168">
    <property type="entry name" value="Ala_racemase_N"/>
    <property type="match status" value="1"/>
</dbReference>
<evidence type="ECO:0000256" key="2">
    <source>
        <dbReference type="HAMAP-Rule" id="MF_02087"/>
    </source>
</evidence>
<dbReference type="Proteomes" id="UP000019438">
    <property type="component" value="Chromosome"/>
</dbReference>
<accession>A0AAN0RFR5</accession>
<reference evidence="6" key="1">
    <citation type="submission" date="2012-06" db="EMBL/GenBank/DDBJ databases">
        <title>Genome analysis of multiple Granulibacter bethesdensis isolates demonstrates substantial genome diversity.</title>
        <authorList>
            <person name="Greenberg D.E."/>
            <person name="Porcella S.F."/>
            <person name="Zarember K."/>
            <person name="Zelazny A.M."/>
            <person name="Bruno D."/>
            <person name="Martens C."/>
            <person name="Barbian K.D."/>
            <person name="Jaske E."/>
            <person name="Holland S.M."/>
        </authorList>
    </citation>
    <scope>NUCLEOTIDE SEQUENCE [LARGE SCALE GENOMIC DNA]</scope>
    <source>
        <strain evidence="6">CGDNIH3</strain>
    </source>
</reference>
<evidence type="ECO:0000313" key="5">
    <source>
        <dbReference type="EMBL" id="AHJ64249.1"/>
    </source>
</evidence>
<feature type="domain" description="Alanine racemase N-terminal" evidence="4">
    <location>
        <begin position="41"/>
        <end position="254"/>
    </location>
</feature>
<feature type="modified residue" description="N6-(pyridoxal phosphate)lysine" evidence="2">
    <location>
        <position position="69"/>
    </location>
</feature>
<evidence type="ECO:0000259" key="4">
    <source>
        <dbReference type="Pfam" id="PF01168"/>
    </source>
</evidence>
<comment type="similarity">
    <text evidence="2 3">Belongs to the pyridoxal phosphate-binding protein YggS/PROSC family.</text>
</comment>
<evidence type="ECO:0000313" key="6">
    <source>
        <dbReference type="Proteomes" id="UP000019438"/>
    </source>
</evidence>
<dbReference type="GO" id="GO:0030170">
    <property type="term" value="F:pyridoxal phosphate binding"/>
    <property type="evidence" value="ECO:0007669"/>
    <property type="project" value="UniProtKB-UniRule"/>
</dbReference>
<gene>
    <name evidence="5" type="ORF">GbCGDNIH3_2343</name>
</gene>
<name>A0AAN0RFR5_9PROT</name>
<dbReference type="EMBL" id="CP003181">
    <property type="protein sequence ID" value="AHJ64249.1"/>
    <property type="molecule type" value="Genomic_DNA"/>
</dbReference>
<dbReference type="AlphaFoldDB" id="A0AAN0RFR5"/>
<dbReference type="SUPFAM" id="SSF51419">
    <property type="entry name" value="PLP-binding barrel"/>
    <property type="match status" value="1"/>
</dbReference>
<dbReference type="PANTHER" id="PTHR10146">
    <property type="entry name" value="PROLINE SYNTHETASE CO-TRANSCRIBED BACTERIAL HOMOLOG PROTEIN"/>
    <property type="match status" value="1"/>
</dbReference>
<keyword evidence="1 2" id="KW-0663">Pyridoxal phosphate</keyword>
<comment type="function">
    <text evidence="2">Pyridoxal 5'-phosphate (PLP)-binding protein, which is involved in PLP homeostasis.</text>
</comment>
<sequence>MRGALALTARAQAMSFWSMSLQSYADTSLSDQQPDLMSAALANIRARIDAAARRAGRDPQTVTLVAVSKTHGPDAVAAARRAGQSVFGENKVQEALMKFLPLRDEADPPTLHLIGGLQTNKAREAVRVADVIESLDRPRLADALALAAEKEKRLPRLLVQVNVGDEPQKSGIPTREADSFIEMCRHRFGDALCGVMGIPPADVDPDPYFLWLAAAAARHGLPVISMGMSGDFEQAIANGATHVRIGTAIFGARPRPSAAEHSSPSVPDGGYL</sequence>